<evidence type="ECO:0000313" key="3">
    <source>
        <dbReference type="Proteomes" id="UP001207742"/>
    </source>
</evidence>
<accession>A0ABT3IHC8</accession>
<organism evidence="2 3">
    <name type="scientific">Chitinophaga nivalis</name>
    <dbReference type="NCBI Taxonomy" id="2991709"/>
    <lineage>
        <taxon>Bacteria</taxon>
        <taxon>Pseudomonadati</taxon>
        <taxon>Bacteroidota</taxon>
        <taxon>Chitinophagia</taxon>
        <taxon>Chitinophagales</taxon>
        <taxon>Chitinophagaceae</taxon>
        <taxon>Chitinophaga</taxon>
    </lineage>
</organism>
<feature type="transmembrane region" description="Helical" evidence="1">
    <location>
        <begin position="79"/>
        <end position="96"/>
    </location>
</feature>
<evidence type="ECO:0000256" key="1">
    <source>
        <dbReference type="SAM" id="Phobius"/>
    </source>
</evidence>
<keyword evidence="1" id="KW-1133">Transmembrane helix</keyword>
<evidence type="ECO:0008006" key="4">
    <source>
        <dbReference type="Google" id="ProtNLM"/>
    </source>
</evidence>
<name>A0ABT3IHC8_9BACT</name>
<gene>
    <name evidence="2" type="ORF">OL497_04835</name>
</gene>
<dbReference type="Proteomes" id="UP001207742">
    <property type="component" value="Unassembled WGS sequence"/>
</dbReference>
<dbReference type="EMBL" id="JAPDNS010000001">
    <property type="protein sequence ID" value="MCW3483205.1"/>
    <property type="molecule type" value="Genomic_DNA"/>
</dbReference>
<evidence type="ECO:0000313" key="2">
    <source>
        <dbReference type="EMBL" id="MCW3483205.1"/>
    </source>
</evidence>
<protein>
    <recommendedName>
        <fullName evidence="4">DUF4386 domain-containing protein</fullName>
    </recommendedName>
</protein>
<keyword evidence="1" id="KW-0472">Membrane</keyword>
<keyword evidence="3" id="KW-1185">Reference proteome</keyword>
<proteinExistence type="predicted"/>
<feature type="transmembrane region" description="Helical" evidence="1">
    <location>
        <begin position="149"/>
        <end position="173"/>
    </location>
</feature>
<sequence length="181" mass="20527">MQQLIRFRREIFVFFFGIALFTTGWMSALTRDIQHKGVTGFSIMQLELPGDEAHLYATVQQLTTHEAIPEVIRHLRVDYFFMLGIYPLIAVWLLILRINTRPLLSGILLIVALLQVLPWVFDVMENNRLLQVVQGGPLGMSMTLWETMVYAKFVIAVSAGVLALLVVVFKLLAAPLVNKNT</sequence>
<comment type="caution">
    <text evidence="2">The sequence shown here is derived from an EMBL/GenBank/DDBJ whole genome shotgun (WGS) entry which is preliminary data.</text>
</comment>
<feature type="transmembrane region" description="Helical" evidence="1">
    <location>
        <begin position="12"/>
        <end position="29"/>
    </location>
</feature>
<dbReference type="RefSeq" id="WP_264728291.1">
    <property type="nucleotide sequence ID" value="NZ_JAPDNR010000001.1"/>
</dbReference>
<reference evidence="2 3" key="1">
    <citation type="submission" date="2022-10" db="EMBL/GenBank/DDBJ databases">
        <title>Chitinophaga nivalis PC15 sp. nov., isolated from Pyeongchang county, South Korea.</title>
        <authorList>
            <person name="Trinh H.N."/>
        </authorList>
    </citation>
    <scope>NUCLEOTIDE SEQUENCE [LARGE SCALE GENOMIC DNA]</scope>
    <source>
        <strain evidence="2 3">PC14</strain>
    </source>
</reference>
<keyword evidence="1" id="KW-0812">Transmembrane</keyword>
<feature type="transmembrane region" description="Helical" evidence="1">
    <location>
        <begin position="103"/>
        <end position="121"/>
    </location>
</feature>